<dbReference type="EMBL" id="JBHUGD010000001">
    <property type="protein sequence ID" value="MFD1945895.1"/>
    <property type="molecule type" value="Genomic_DNA"/>
</dbReference>
<gene>
    <name evidence="1" type="ORF">ACFSDE_03750</name>
</gene>
<organism evidence="1 2">
    <name type="scientific">Nocardioides aestuarii</name>
    <dbReference type="NCBI Taxonomy" id="252231"/>
    <lineage>
        <taxon>Bacteria</taxon>
        <taxon>Bacillati</taxon>
        <taxon>Actinomycetota</taxon>
        <taxon>Actinomycetes</taxon>
        <taxon>Propionibacteriales</taxon>
        <taxon>Nocardioidaceae</taxon>
        <taxon>Nocardioides</taxon>
    </lineage>
</organism>
<accession>A0ABW4TIW3</accession>
<dbReference type="Proteomes" id="UP001597351">
    <property type="component" value="Unassembled WGS sequence"/>
</dbReference>
<evidence type="ECO:0008006" key="3">
    <source>
        <dbReference type="Google" id="ProtNLM"/>
    </source>
</evidence>
<evidence type="ECO:0000313" key="1">
    <source>
        <dbReference type="EMBL" id="MFD1945895.1"/>
    </source>
</evidence>
<reference evidence="2" key="1">
    <citation type="journal article" date="2019" name="Int. J. Syst. Evol. Microbiol.">
        <title>The Global Catalogue of Microorganisms (GCM) 10K type strain sequencing project: providing services to taxonomists for standard genome sequencing and annotation.</title>
        <authorList>
            <consortium name="The Broad Institute Genomics Platform"/>
            <consortium name="The Broad Institute Genome Sequencing Center for Infectious Disease"/>
            <person name="Wu L."/>
            <person name="Ma J."/>
        </authorList>
    </citation>
    <scope>NUCLEOTIDE SEQUENCE [LARGE SCALE GENOMIC DNA]</scope>
    <source>
        <strain evidence="2">CGMCC 1.12477</strain>
    </source>
</reference>
<name>A0ABW4TIW3_9ACTN</name>
<protein>
    <recommendedName>
        <fullName evidence="3">Head-tail adaptor protein</fullName>
    </recommendedName>
</protein>
<keyword evidence="2" id="KW-1185">Reference proteome</keyword>
<evidence type="ECO:0000313" key="2">
    <source>
        <dbReference type="Proteomes" id="UP001597351"/>
    </source>
</evidence>
<comment type="caution">
    <text evidence="1">The sequence shown here is derived from an EMBL/GenBank/DDBJ whole genome shotgun (WGS) entry which is preliminary data.</text>
</comment>
<dbReference type="RefSeq" id="WP_343915195.1">
    <property type="nucleotide sequence ID" value="NZ_BAAAJT010000002.1"/>
</dbReference>
<proteinExistence type="predicted"/>
<sequence length="108" mass="11816">MTITVEPITTQPSWTDLAGLVGRLVRVTPCAAPLAEPVPLTVADISDELVSDDWRTFWVSLVGTSEARLVAPGHYRASIDGRAFDVVLTWGPPQVPHQHYRATLVREA</sequence>